<gene>
    <name evidence="2" type="ORF">IV54_GL000327</name>
</gene>
<proteinExistence type="predicted"/>
<dbReference type="PATRIC" id="fig|616990.3.peg.350"/>
<organism evidence="2 3">
    <name type="scientific">Levilactobacillus paucivorans</name>
    <dbReference type="NCBI Taxonomy" id="616990"/>
    <lineage>
        <taxon>Bacteria</taxon>
        <taxon>Bacillati</taxon>
        <taxon>Bacillota</taxon>
        <taxon>Bacilli</taxon>
        <taxon>Lactobacillales</taxon>
        <taxon>Lactobacillaceae</taxon>
        <taxon>Levilactobacillus</taxon>
    </lineage>
</organism>
<dbReference type="Proteomes" id="UP000051906">
    <property type="component" value="Unassembled WGS sequence"/>
</dbReference>
<dbReference type="AlphaFoldDB" id="A0A0R2LVZ2"/>
<name>A0A0R2LVZ2_9LACO</name>
<comment type="caution">
    <text evidence="2">The sequence shown here is derived from an EMBL/GenBank/DDBJ whole genome shotgun (WGS) entry which is preliminary data.</text>
</comment>
<evidence type="ECO:0000313" key="2">
    <source>
        <dbReference type="EMBL" id="KRO03421.1"/>
    </source>
</evidence>
<reference evidence="2 3" key="1">
    <citation type="journal article" date="2015" name="Genome Announc.">
        <title>Expanding the biotechnology potential of lactobacilli through comparative genomics of 213 strains and associated genera.</title>
        <authorList>
            <person name="Sun Z."/>
            <person name="Harris H.M."/>
            <person name="McCann A."/>
            <person name="Guo C."/>
            <person name="Argimon S."/>
            <person name="Zhang W."/>
            <person name="Yang X."/>
            <person name="Jeffery I.B."/>
            <person name="Cooney J.C."/>
            <person name="Kagawa T.F."/>
            <person name="Liu W."/>
            <person name="Song Y."/>
            <person name="Salvetti E."/>
            <person name="Wrobel A."/>
            <person name="Rasinkangas P."/>
            <person name="Parkhill J."/>
            <person name="Rea M.C."/>
            <person name="O'Sullivan O."/>
            <person name="Ritari J."/>
            <person name="Douillard F.P."/>
            <person name="Paul Ross R."/>
            <person name="Yang R."/>
            <person name="Briner A.E."/>
            <person name="Felis G.E."/>
            <person name="de Vos W.M."/>
            <person name="Barrangou R."/>
            <person name="Klaenhammer T.R."/>
            <person name="Caufield P.W."/>
            <person name="Cui Y."/>
            <person name="Zhang H."/>
            <person name="O'Toole P.W."/>
        </authorList>
    </citation>
    <scope>NUCLEOTIDE SEQUENCE [LARGE SCALE GENOMIC DNA]</scope>
    <source>
        <strain evidence="2 3">DSM 22467</strain>
    </source>
</reference>
<feature type="chain" id="PRO_5039361326" evidence="1">
    <location>
        <begin position="20"/>
        <end position="147"/>
    </location>
</feature>
<keyword evidence="3" id="KW-1185">Reference proteome</keyword>
<feature type="signal peptide" evidence="1">
    <location>
        <begin position="1"/>
        <end position="19"/>
    </location>
</feature>
<evidence type="ECO:0000313" key="3">
    <source>
        <dbReference type="Proteomes" id="UP000051906"/>
    </source>
</evidence>
<protein>
    <submittedName>
        <fullName evidence="2">Uncharacterized protein</fullName>
    </submittedName>
</protein>
<sequence length="147" mass="16725">MIGLVVVAFGMGMTDYATAQANTWHQGTPKVLRRTWFHNGKGDNKAYITYTKHRSSGNLFGYDNASHKYYRLPGYGLKNLKYQALGHHVYRLTGIQYSPKGSTVAFAGQRMTYKIRVTAKHLHFSKGYHDYGRHASFRTTKAPKGLY</sequence>
<keyword evidence="1" id="KW-0732">Signal</keyword>
<dbReference type="EMBL" id="JQCA01000098">
    <property type="protein sequence ID" value="KRO03421.1"/>
    <property type="molecule type" value="Genomic_DNA"/>
</dbReference>
<evidence type="ECO:0000256" key="1">
    <source>
        <dbReference type="SAM" id="SignalP"/>
    </source>
</evidence>
<accession>A0A0R2LVZ2</accession>